<dbReference type="RefSeq" id="WP_260650457.1">
    <property type="nucleotide sequence ID" value="NZ_BAABKD010000002.1"/>
</dbReference>
<reference evidence="2" key="1">
    <citation type="journal article" date="2019" name="Int. J. Syst. Evol. Microbiol.">
        <title>The Global Catalogue of Microorganisms (GCM) 10K type strain sequencing project: providing services to taxonomists for standard genome sequencing and annotation.</title>
        <authorList>
            <consortium name="The Broad Institute Genomics Platform"/>
            <consortium name="The Broad Institute Genome Sequencing Center for Infectious Disease"/>
            <person name="Wu L."/>
            <person name="Ma J."/>
        </authorList>
    </citation>
    <scope>NUCLEOTIDE SEQUENCE [LARGE SCALE GENOMIC DNA]</scope>
    <source>
        <strain evidence="2">JCM 18423</strain>
    </source>
</reference>
<name>A0ABP9LY42_9BURK</name>
<dbReference type="Proteomes" id="UP001500227">
    <property type="component" value="Unassembled WGS sequence"/>
</dbReference>
<proteinExistence type="predicted"/>
<accession>A0ABP9LY42</accession>
<evidence type="ECO:0000313" key="2">
    <source>
        <dbReference type="Proteomes" id="UP001500227"/>
    </source>
</evidence>
<sequence length="54" mass="6164">MFKHILPQEAHVHSRAQQPTFDRHLQQSAFAPLATAVHSGATRLLKRLSSRRFS</sequence>
<keyword evidence="2" id="KW-1185">Reference proteome</keyword>
<evidence type="ECO:0000313" key="1">
    <source>
        <dbReference type="EMBL" id="GAA5085593.1"/>
    </source>
</evidence>
<comment type="caution">
    <text evidence="1">The sequence shown here is derived from an EMBL/GenBank/DDBJ whole genome shotgun (WGS) entry which is preliminary data.</text>
</comment>
<gene>
    <name evidence="1" type="ORF">GCM10023337_04470</name>
</gene>
<organism evidence="1 2">
    <name type="scientific">Paenalcaligenes hermetiae</name>
    <dbReference type="NCBI Taxonomy" id="1157987"/>
    <lineage>
        <taxon>Bacteria</taxon>
        <taxon>Pseudomonadati</taxon>
        <taxon>Pseudomonadota</taxon>
        <taxon>Betaproteobacteria</taxon>
        <taxon>Burkholderiales</taxon>
        <taxon>Alcaligenaceae</taxon>
        <taxon>Paenalcaligenes</taxon>
    </lineage>
</organism>
<protein>
    <submittedName>
        <fullName evidence="1">Uncharacterized protein</fullName>
    </submittedName>
</protein>
<dbReference type="EMBL" id="BAABKD010000002">
    <property type="protein sequence ID" value="GAA5085593.1"/>
    <property type="molecule type" value="Genomic_DNA"/>
</dbReference>